<keyword evidence="3" id="KW-1185">Reference proteome</keyword>
<gene>
    <name evidence="1" type="ORF">GHT09_008231</name>
    <name evidence="2" type="ORF">MONAX_5E036136</name>
</gene>
<dbReference type="Proteomes" id="UP000335636">
    <property type="component" value="Unassembled WGS sequence"/>
</dbReference>
<reference evidence="2 3" key="1">
    <citation type="submission" date="2019-04" db="EMBL/GenBank/DDBJ databases">
        <authorList>
            <person name="Alioto T."/>
            <person name="Alioto T."/>
        </authorList>
    </citation>
    <scope>NUCLEOTIDE SEQUENCE [LARGE SCALE GENOMIC DNA]</scope>
</reference>
<accession>A0A5E4A462</accession>
<organism evidence="2 3">
    <name type="scientific">Marmota monax</name>
    <name type="common">Woodchuck</name>
    <dbReference type="NCBI Taxonomy" id="9995"/>
    <lineage>
        <taxon>Eukaryota</taxon>
        <taxon>Metazoa</taxon>
        <taxon>Chordata</taxon>
        <taxon>Craniata</taxon>
        <taxon>Vertebrata</taxon>
        <taxon>Euteleostomi</taxon>
        <taxon>Mammalia</taxon>
        <taxon>Eutheria</taxon>
        <taxon>Euarchontoglires</taxon>
        <taxon>Glires</taxon>
        <taxon>Rodentia</taxon>
        <taxon>Sciuromorpha</taxon>
        <taxon>Sciuridae</taxon>
        <taxon>Xerinae</taxon>
        <taxon>Marmotini</taxon>
        <taxon>Marmota</taxon>
    </lineage>
</organism>
<protein>
    <submittedName>
        <fullName evidence="2">Uncharacterized protein</fullName>
    </submittedName>
</protein>
<dbReference type="AlphaFoldDB" id="A0A5E4A462"/>
<evidence type="ECO:0000313" key="2">
    <source>
        <dbReference type="EMBL" id="VTJ51819.1"/>
    </source>
</evidence>
<evidence type="ECO:0000313" key="1">
    <source>
        <dbReference type="EMBL" id="KAF7480580.1"/>
    </source>
</evidence>
<evidence type="ECO:0000313" key="3">
    <source>
        <dbReference type="Proteomes" id="UP000335636"/>
    </source>
</evidence>
<dbReference type="EMBL" id="CABDUW010000010">
    <property type="protein sequence ID" value="VTJ51819.1"/>
    <property type="molecule type" value="Genomic_DNA"/>
</dbReference>
<proteinExistence type="predicted"/>
<sequence length="104" mass="10869">MISGSSALQDAQGSELLQGLGRCISKLLVAHLDVAVLGSLCPGEPRALNRFLLTAARRQFAEFLSHSVGISGPCAFLRGSVDTSRCQPGGGTPVSHLQELLPQV</sequence>
<dbReference type="Proteomes" id="UP000662637">
    <property type="component" value="Unassembled WGS sequence"/>
</dbReference>
<reference evidence="1" key="2">
    <citation type="submission" date="2020-08" db="EMBL/GenBank/DDBJ databases">
        <authorList>
            <person name="Shumante A."/>
            <person name="Zimin A.V."/>
            <person name="Puiu D."/>
            <person name="Salzberg S.L."/>
        </authorList>
    </citation>
    <scope>NUCLEOTIDE SEQUENCE</scope>
    <source>
        <strain evidence="1">WC2-LM</strain>
        <tissue evidence="1">Liver</tissue>
    </source>
</reference>
<name>A0A5E4A462_MARMO</name>
<dbReference type="EMBL" id="WJEC01000889">
    <property type="protein sequence ID" value="KAF7480580.1"/>
    <property type="molecule type" value="Genomic_DNA"/>
</dbReference>